<evidence type="ECO:0000256" key="4">
    <source>
        <dbReference type="SAM" id="MobiDB-lite"/>
    </source>
</evidence>
<evidence type="ECO:0000256" key="3">
    <source>
        <dbReference type="ARBA" id="ARBA00023242"/>
    </source>
</evidence>
<reference evidence="5 8" key="1">
    <citation type="journal article" date="2011" name="Nature">
        <title>The Medicago genome provides insight into the evolution of rhizobial symbioses.</title>
        <authorList>
            <person name="Young N.D."/>
            <person name="Debelle F."/>
            <person name="Oldroyd G.E."/>
            <person name="Geurts R."/>
            <person name="Cannon S.B."/>
            <person name="Udvardi M.K."/>
            <person name="Benedito V.A."/>
            <person name="Mayer K.F."/>
            <person name="Gouzy J."/>
            <person name="Schoof H."/>
            <person name="Van de Peer Y."/>
            <person name="Proost S."/>
            <person name="Cook D.R."/>
            <person name="Meyers B.C."/>
            <person name="Spannagl M."/>
            <person name="Cheung F."/>
            <person name="De Mita S."/>
            <person name="Krishnakumar V."/>
            <person name="Gundlach H."/>
            <person name="Zhou S."/>
            <person name="Mudge J."/>
            <person name="Bharti A.K."/>
            <person name="Murray J.D."/>
            <person name="Naoumkina M.A."/>
            <person name="Rosen B."/>
            <person name="Silverstein K.A."/>
            <person name="Tang H."/>
            <person name="Rombauts S."/>
            <person name="Zhao P.X."/>
            <person name="Zhou P."/>
            <person name="Barbe V."/>
            <person name="Bardou P."/>
            <person name="Bechner M."/>
            <person name="Bellec A."/>
            <person name="Berger A."/>
            <person name="Berges H."/>
            <person name="Bidwell S."/>
            <person name="Bisseling T."/>
            <person name="Choisne N."/>
            <person name="Couloux A."/>
            <person name="Denny R."/>
            <person name="Deshpande S."/>
            <person name="Dai X."/>
            <person name="Doyle J.J."/>
            <person name="Dudez A.M."/>
            <person name="Farmer A.D."/>
            <person name="Fouteau S."/>
            <person name="Franken C."/>
            <person name="Gibelin C."/>
            <person name="Gish J."/>
            <person name="Goldstein S."/>
            <person name="Gonzalez A.J."/>
            <person name="Green P.J."/>
            <person name="Hallab A."/>
            <person name="Hartog M."/>
            <person name="Hua A."/>
            <person name="Humphray S.J."/>
            <person name="Jeong D.H."/>
            <person name="Jing Y."/>
            <person name="Jocker A."/>
            <person name="Kenton S.M."/>
            <person name="Kim D.J."/>
            <person name="Klee K."/>
            <person name="Lai H."/>
            <person name="Lang C."/>
            <person name="Lin S."/>
            <person name="Macmil S.L."/>
            <person name="Magdelenat G."/>
            <person name="Matthews L."/>
            <person name="McCorrison J."/>
            <person name="Monaghan E.L."/>
            <person name="Mun J.H."/>
            <person name="Najar F.Z."/>
            <person name="Nicholson C."/>
            <person name="Noirot C."/>
            <person name="O'Bleness M."/>
            <person name="Paule C.R."/>
            <person name="Poulain J."/>
            <person name="Prion F."/>
            <person name="Qin B."/>
            <person name="Qu C."/>
            <person name="Retzel E.F."/>
            <person name="Riddle C."/>
            <person name="Sallet E."/>
            <person name="Samain S."/>
            <person name="Samson N."/>
            <person name="Sanders I."/>
            <person name="Saurat O."/>
            <person name="Scarpelli C."/>
            <person name="Schiex T."/>
            <person name="Segurens B."/>
            <person name="Severin A.J."/>
            <person name="Sherrier D.J."/>
            <person name="Shi R."/>
            <person name="Sims S."/>
            <person name="Singer S.R."/>
            <person name="Sinharoy S."/>
            <person name="Sterck L."/>
            <person name="Viollet A."/>
            <person name="Wang B.B."/>
            <person name="Wang K."/>
            <person name="Wang M."/>
            <person name="Wang X."/>
            <person name="Warfsmann J."/>
            <person name="Weissenbach J."/>
            <person name="White D.D."/>
            <person name="White J.D."/>
            <person name="Wiley G.B."/>
            <person name="Wincker P."/>
            <person name="Xing Y."/>
            <person name="Yang L."/>
            <person name="Yao Z."/>
            <person name="Ying F."/>
            <person name="Zhai J."/>
            <person name="Zhou L."/>
            <person name="Zuber A."/>
            <person name="Denarie J."/>
            <person name="Dixon R.A."/>
            <person name="May G.D."/>
            <person name="Schwartz D.C."/>
            <person name="Rogers J."/>
            <person name="Quetier F."/>
            <person name="Town C.D."/>
            <person name="Roe B.A."/>
        </authorList>
    </citation>
    <scope>NUCLEOTIDE SEQUENCE [LARGE SCALE GENOMIC DNA]</scope>
    <source>
        <strain evidence="5">A17</strain>
        <strain evidence="7 8">cv. Jemalong A17</strain>
    </source>
</reference>
<keyword evidence="8" id="KW-1185">Reference proteome</keyword>
<dbReference type="Gramene" id="rna1524">
    <property type="protein sequence ID" value="RHN78010.1"/>
    <property type="gene ID" value="gene1524"/>
</dbReference>
<evidence type="ECO:0000256" key="2">
    <source>
        <dbReference type="ARBA" id="ARBA00008352"/>
    </source>
</evidence>
<dbReference type="EMBL" id="PSQE01000001">
    <property type="protein sequence ID" value="RHN78010.1"/>
    <property type="molecule type" value="Genomic_DNA"/>
</dbReference>
<dbReference type="AlphaFoldDB" id="G7IA03"/>
<dbReference type="KEGG" id="mtr:11419825"/>
<protein>
    <submittedName>
        <fullName evidence="5">DNA-directed RNA polymerase III subunit Rpc31</fullName>
    </submittedName>
    <submittedName>
        <fullName evidence="6">Putative DNA-directed RNA polymerase III, subunit Rpc31</fullName>
    </submittedName>
</protein>
<keyword evidence="3" id="KW-0539">Nucleus</keyword>
<reference evidence="7" key="3">
    <citation type="submission" date="2015-04" db="UniProtKB">
        <authorList>
            <consortium name="EnsemblPlants"/>
        </authorList>
    </citation>
    <scope>IDENTIFICATION</scope>
    <source>
        <strain evidence="7">cv. Jemalong A17</strain>
    </source>
</reference>
<feature type="compositionally biased region" description="Acidic residues" evidence="4">
    <location>
        <begin position="154"/>
        <end position="170"/>
    </location>
</feature>
<dbReference type="PANTHER" id="PTHR15367">
    <property type="entry name" value="DNA-DIRECTED RNA POLYMERASE III"/>
    <property type="match status" value="1"/>
</dbReference>
<dbReference type="GO" id="GO:0005666">
    <property type="term" value="C:RNA polymerase III complex"/>
    <property type="evidence" value="ECO:0000318"/>
    <property type="project" value="GO_Central"/>
</dbReference>
<organism evidence="5 8">
    <name type="scientific">Medicago truncatula</name>
    <name type="common">Barrel medic</name>
    <name type="synonym">Medicago tribuloides</name>
    <dbReference type="NCBI Taxonomy" id="3880"/>
    <lineage>
        <taxon>Eukaryota</taxon>
        <taxon>Viridiplantae</taxon>
        <taxon>Streptophyta</taxon>
        <taxon>Embryophyta</taxon>
        <taxon>Tracheophyta</taxon>
        <taxon>Spermatophyta</taxon>
        <taxon>Magnoliopsida</taxon>
        <taxon>eudicotyledons</taxon>
        <taxon>Gunneridae</taxon>
        <taxon>Pentapetalae</taxon>
        <taxon>rosids</taxon>
        <taxon>fabids</taxon>
        <taxon>Fabales</taxon>
        <taxon>Fabaceae</taxon>
        <taxon>Papilionoideae</taxon>
        <taxon>50 kb inversion clade</taxon>
        <taxon>NPAAA clade</taxon>
        <taxon>Hologalegina</taxon>
        <taxon>IRL clade</taxon>
        <taxon>Trifolieae</taxon>
        <taxon>Medicago</taxon>
    </lineage>
</organism>
<dbReference type="HOGENOM" id="CLU_1167373_0_0_1"/>
<dbReference type="PaxDb" id="3880-AES59914"/>
<evidence type="ECO:0000313" key="8">
    <source>
        <dbReference type="Proteomes" id="UP000002051"/>
    </source>
</evidence>
<reference evidence="6" key="4">
    <citation type="journal article" date="2018" name="Nat. Plants">
        <title>Whole-genome landscape of Medicago truncatula symbiotic genes.</title>
        <authorList>
            <person name="Pecrix Y."/>
            <person name="Gamas P."/>
            <person name="Carrere S."/>
        </authorList>
    </citation>
    <scope>NUCLEOTIDE SEQUENCE</scope>
    <source>
        <tissue evidence="6">Leaves</tissue>
    </source>
</reference>
<dbReference type="EMBL" id="CM001217">
    <property type="protein sequence ID" value="AES59914.1"/>
    <property type="molecule type" value="Genomic_DNA"/>
</dbReference>
<dbReference type="ExpressionAtlas" id="G7IA03">
    <property type="expression patterns" value="differential"/>
</dbReference>
<dbReference type="PANTHER" id="PTHR15367:SF2">
    <property type="entry name" value="DNA-DIRECTED RNA POLYMERASE III SUBUNIT"/>
    <property type="match status" value="1"/>
</dbReference>
<keyword evidence="5" id="KW-0240">DNA-directed RNA polymerase</keyword>
<dbReference type="InterPro" id="IPR024661">
    <property type="entry name" value="RNA_pol_III_Rpc31"/>
</dbReference>
<keyword evidence="5" id="KW-0804">Transcription</keyword>
<reference evidence="5 8" key="2">
    <citation type="journal article" date="2014" name="BMC Genomics">
        <title>An improved genome release (version Mt4.0) for the model legume Medicago truncatula.</title>
        <authorList>
            <person name="Tang H."/>
            <person name="Krishnakumar V."/>
            <person name="Bidwell S."/>
            <person name="Rosen B."/>
            <person name="Chan A."/>
            <person name="Zhou S."/>
            <person name="Gentzbittel L."/>
            <person name="Childs K.L."/>
            <person name="Yandell M."/>
            <person name="Gundlach H."/>
            <person name="Mayer K.F."/>
            <person name="Schwartz D.C."/>
            <person name="Town C.D."/>
        </authorList>
    </citation>
    <scope>GENOME REANNOTATION</scope>
    <source>
        <strain evidence="7 8">cv. Jemalong A17</strain>
    </source>
</reference>
<feature type="compositionally biased region" description="Basic and acidic residues" evidence="4">
    <location>
        <begin position="142"/>
        <end position="153"/>
    </location>
</feature>
<dbReference type="EnsemblPlants" id="AES59914">
    <property type="protein sequence ID" value="AES59914"/>
    <property type="gene ID" value="MTR_1g031730"/>
</dbReference>
<sequence length="205" mass="23780">MAGRGGGWGFRGRGRGAYVRPVPFVVYPEDIKLPDVKKADASTTRLCKLDLEFDNFFKSAPYFLEEKAELKGRKRKMHVQRFSDKKKTIFTRDSLPQVLVYDEFIKELVPGKTILSRKKRTWNPEEGQKKLAAMFDDIEKSRLEDSKRRKEEKVEESEDEEEIEGSSDSEGDFRDGDYNKNNDFDDDDDDFNPNDDGPDEPEYGE</sequence>
<accession>G7IA03</accession>
<evidence type="ECO:0000313" key="6">
    <source>
        <dbReference type="EMBL" id="RHN78010.1"/>
    </source>
</evidence>
<feature type="region of interest" description="Disordered" evidence="4">
    <location>
        <begin position="142"/>
        <end position="205"/>
    </location>
</feature>
<dbReference type="OrthoDB" id="1431302at2759"/>
<comment type="similarity">
    <text evidence="2">Belongs to the eukaryotic RPC7 RNA polymerase subunit family.</text>
</comment>
<proteinExistence type="inferred from homology"/>
<evidence type="ECO:0000313" key="5">
    <source>
        <dbReference type="EMBL" id="AES59914.1"/>
    </source>
</evidence>
<evidence type="ECO:0000313" key="7">
    <source>
        <dbReference type="EnsemblPlants" id="AES59914"/>
    </source>
</evidence>
<feature type="compositionally biased region" description="Basic and acidic residues" evidence="4">
    <location>
        <begin position="171"/>
        <end position="183"/>
    </location>
</feature>
<gene>
    <name evidence="7" type="primary">11419825</name>
    <name evidence="5" type="ordered locus">MTR_1g031730</name>
    <name evidence="6" type="ORF">MtrunA17_Chr1g0160891</name>
</gene>
<evidence type="ECO:0000256" key="1">
    <source>
        <dbReference type="ARBA" id="ARBA00004123"/>
    </source>
</evidence>
<comment type="subcellular location">
    <subcellularLocation>
        <location evidence="1">Nucleus</location>
    </subcellularLocation>
</comment>
<dbReference type="Proteomes" id="UP000002051">
    <property type="component" value="Unassembled WGS sequence"/>
</dbReference>
<dbReference type="Proteomes" id="UP000265566">
    <property type="component" value="Chromosome 1"/>
</dbReference>
<dbReference type="STRING" id="3880.G7IA03"/>
<dbReference type="OMA" id="ECDFRHA"/>
<dbReference type="GO" id="GO:0006383">
    <property type="term" value="P:transcription by RNA polymerase III"/>
    <property type="evidence" value="ECO:0007669"/>
    <property type="project" value="InterPro"/>
</dbReference>
<name>G7IA03_MEDTR</name>
<feature type="compositionally biased region" description="Acidic residues" evidence="4">
    <location>
        <begin position="184"/>
        <end position="205"/>
    </location>
</feature>